<dbReference type="RefSeq" id="XP_065649087.1">
    <property type="nucleotide sequence ID" value="XM_065793015.1"/>
</dbReference>
<dbReference type="Proteomes" id="UP001652625">
    <property type="component" value="Chromosome 03"/>
</dbReference>
<name>A0ABM4BJ66_HYDVU</name>
<dbReference type="Pfam" id="PF10146">
    <property type="entry name" value="zf-C4H2"/>
    <property type="match status" value="1"/>
</dbReference>
<dbReference type="GeneID" id="100199723"/>
<sequence>MEVDDDKDGIEETMLMNLEIVKVVREKSKRLGNLQAQLLSNIDEIKQEKSNYMDCRKQLILLRHEKKFHEEALIQIDNDLKQLQYFMACSDIEINKAKKRAIDILDEFNPLKDTVNNTRASIGLELIPDLKEIDILHS</sequence>
<protein>
    <submittedName>
        <fullName evidence="2">Zinc finger C4H2 domain-containing protein isoform X3</fullName>
    </submittedName>
</protein>
<evidence type="ECO:0000313" key="2">
    <source>
        <dbReference type="RefSeq" id="XP_065649087.1"/>
    </source>
</evidence>
<accession>A0ABM4BJ66</accession>
<gene>
    <name evidence="2" type="primary">LOC100199723</name>
</gene>
<dbReference type="PANTHER" id="PTHR31058">
    <property type="entry name" value="ZINC FINGER C4H2 DOMAIN-CONTAINING PROTEIN"/>
    <property type="match status" value="1"/>
</dbReference>
<proteinExistence type="predicted"/>
<keyword evidence="1" id="KW-1185">Reference proteome</keyword>
<dbReference type="InterPro" id="IPR018482">
    <property type="entry name" value="Znf-C4H2"/>
</dbReference>
<evidence type="ECO:0000313" key="1">
    <source>
        <dbReference type="Proteomes" id="UP001652625"/>
    </source>
</evidence>
<organism evidence="1 2">
    <name type="scientific">Hydra vulgaris</name>
    <name type="common">Hydra</name>
    <name type="synonym">Hydra attenuata</name>
    <dbReference type="NCBI Taxonomy" id="6087"/>
    <lineage>
        <taxon>Eukaryota</taxon>
        <taxon>Metazoa</taxon>
        <taxon>Cnidaria</taxon>
        <taxon>Hydrozoa</taxon>
        <taxon>Hydroidolina</taxon>
        <taxon>Anthoathecata</taxon>
        <taxon>Aplanulata</taxon>
        <taxon>Hydridae</taxon>
        <taxon>Hydra</taxon>
    </lineage>
</organism>
<reference evidence="2" key="1">
    <citation type="submission" date="2025-08" db="UniProtKB">
        <authorList>
            <consortium name="RefSeq"/>
        </authorList>
    </citation>
    <scope>IDENTIFICATION</scope>
</reference>
<dbReference type="PANTHER" id="PTHR31058:SF2">
    <property type="entry name" value="ZINC FINGER C4H2 DOMAIN-CONTAINING PROTEIN"/>
    <property type="match status" value="1"/>
</dbReference>